<name>A0A1T4S4B3_9BACT</name>
<dbReference type="STRING" id="28122.SAMN02745108_02963"/>
<reference evidence="1 2" key="1">
    <citation type="submission" date="2017-02" db="EMBL/GenBank/DDBJ databases">
        <authorList>
            <person name="Peterson S.W."/>
        </authorList>
    </citation>
    <scope>NUCLEOTIDE SEQUENCE [LARGE SCALE GENOMIC DNA]</scope>
    <source>
        <strain evidence="1 2">ATCC 43854</strain>
    </source>
</reference>
<dbReference type="AlphaFoldDB" id="A0A1T4S4B3"/>
<dbReference type="Proteomes" id="UP000190449">
    <property type="component" value="Unassembled WGS sequence"/>
</dbReference>
<evidence type="ECO:0000313" key="1">
    <source>
        <dbReference type="EMBL" id="SKA23140.1"/>
    </source>
</evidence>
<gene>
    <name evidence="1" type="ORF">SAMN02745108_02963</name>
</gene>
<sequence>MAENITTLLDMDDAENISGDDYLYLVQGSGSKRDRKVKVVDLFKSRPAEKGKVYTNAEAVTLGEDPQYLENLILGQPGADNQYWQQVYAESIASRGGQVLRFIIVDGAVTTDKIADGAVTTDKIADGAVTTDKIADGAVNAPNVSLFPYRGSSVVTVSSDSNSATVTEFDMKAKVGSFFDLTLTFKHHDGTIVYTAPMLSLKDESGNVLATADMQGDRSGEVIRRIVGKYDAPDNYLHTLHLELSYSDIDASLVTNTVGWSGFFIK</sequence>
<protein>
    <submittedName>
        <fullName evidence="1">Uncharacterized protein</fullName>
    </submittedName>
</protein>
<accession>A0A1T4S4B3</accession>
<proteinExistence type="predicted"/>
<organism evidence="1 2">
    <name type="scientific">Fibrobacter intestinalis</name>
    <dbReference type="NCBI Taxonomy" id="28122"/>
    <lineage>
        <taxon>Bacteria</taxon>
        <taxon>Pseudomonadati</taxon>
        <taxon>Fibrobacterota</taxon>
        <taxon>Fibrobacteria</taxon>
        <taxon>Fibrobacterales</taxon>
        <taxon>Fibrobacteraceae</taxon>
        <taxon>Fibrobacter</taxon>
    </lineage>
</organism>
<dbReference type="EMBL" id="FUWU01000107">
    <property type="protein sequence ID" value="SKA23140.1"/>
    <property type="molecule type" value="Genomic_DNA"/>
</dbReference>
<evidence type="ECO:0000313" key="2">
    <source>
        <dbReference type="Proteomes" id="UP000190449"/>
    </source>
</evidence>
<dbReference type="RefSeq" id="WP_143394303.1">
    <property type="nucleotide sequence ID" value="NZ_FUWU01000107.1"/>
</dbReference>